<dbReference type="GO" id="GO:0005634">
    <property type="term" value="C:nucleus"/>
    <property type="evidence" value="ECO:0007669"/>
    <property type="project" value="UniProtKB-SubCell"/>
</dbReference>
<dbReference type="InterPro" id="IPR033053">
    <property type="entry name" value="Hir3/CABIN1"/>
</dbReference>
<feature type="compositionally biased region" description="Low complexity" evidence="3">
    <location>
        <begin position="276"/>
        <end position="286"/>
    </location>
</feature>
<name>U4USX4_DENPD</name>
<dbReference type="EMBL" id="KB632352">
    <property type="protein sequence ID" value="ERL93276.1"/>
    <property type="molecule type" value="Genomic_DNA"/>
</dbReference>
<feature type="region of interest" description="Disordered" evidence="3">
    <location>
        <begin position="737"/>
        <end position="766"/>
    </location>
</feature>
<organism evidence="4 5">
    <name type="scientific">Dendroctonus ponderosae</name>
    <name type="common">Mountain pine beetle</name>
    <dbReference type="NCBI Taxonomy" id="77166"/>
    <lineage>
        <taxon>Eukaryota</taxon>
        <taxon>Metazoa</taxon>
        <taxon>Ecdysozoa</taxon>
        <taxon>Arthropoda</taxon>
        <taxon>Hexapoda</taxon>
        <taxon>Insecta</taxon>
        <taxon>Pterygota</taxon>
        <taxon>Neoptera</taxon>
        <taxon>Endopterygota</taxon>
        <taxon>Coleoptera</taxon>
        <taxon>Polyphaga</taxon>
        <taxon>Cucujiformia</taxon>
        <taxon>Curculionidae</taxon>
        <taxon>Scolytinae</taxon>
        <taxon>Dendroctonus</taxon>
    </lineage>
</organism>
<feature type="region of interest" description="Disordered" evidence="3">
    <location>
        <begin position="820"/>
        <end position="891"/>
    </location>
</feature>
<dbReference type="PANTHER" id="PTHR15502">
    <property type="entry name" value="CALCINEURIN-BINDING PROTEIN CABIN 1-RELATED"/>
    <property type="match status" value="1"/>
</dbReference>
<dbReference type="GO" id="GO:0006325">
    <property type="term" value="P:chromatin organization"/>
    <property type="evidence" value="ECO:0007669"/>
    <property type="project" value="InterPro"/>
</dbReference>
<dbReference type="STRING" id="77166.U4USX4"/>
<keyword evidence="2" id="KW-0539">Nucleus</keyword>
<evidence type="ECO:0000256" key="2">
    <source>
        <dbReference type="ARBA" id="ARBA00023242"/>
    </source>
</evidence>
<feature type="region of interest" description="Disordered" evidence="3">
    <location>
        <begin position="186"/>
        <end position="292"/>
    </location>
</feature>
<feature type="compositionally biased region" description="Basic and acidic residues" evidence="3">
    <location>
        <begin position="237"/>
        <end position="249"/>
    </location>
</feature>
<feature type="compositionally biased region" description="Low complexity" evidence="3">
    <location>
        <begin position="254"/>
        <end position="268"/>
    </location>
</feature>
<feature type="compositionally biased region" description="Polar residues" evidence="3">
    <location>
        <begin position="820"/>
        <end position="877"/>
    </location>
</feature>
<dbReference type="AlphaFoldDB" id="U4USX4"/>
<accession>U4USX4</accession>
<feature type="region of interest" description="Disordered" evidence="3">
    <location>
        <begin position="928"/>
        <end position="961"/>
    </location>
</feature>
<feature type="region of interest" description="Disordered" evidence="3">
    <location>
        <begin position="522"/>
        <end position="598"/>
    </location>
</feature>
<evidence type="ECO:0000256" key="1">
    <source>
        <dbReference type="ARBA" id="ARBA00004123"/>
    </source>
</evidence>
<evidence type="ECO:0000313" key="4">
    <source>
        <dbReference type="EMBL" id="ERL93276.1"/>
    </source>
</evidence>
<dbReference type="Proteomes" id="UP000030742">
    <property type="component" value="Unassembled WGS sequence"/>
</dbReference>
<gene>
    <name evidence="4" type="ORF">D910_10572</name>
</gene>
<evidence type="ECO:0000256" key="3">
    <source>
        <dbReference type="SAM" id="MobiDB-lite"/>
    </source>
</evidence>
<feature type="compositionally biased region" description="Polar residues" evidence="3">
    <location>
        <begin position="583"/>
        <end position="596"/>
    </location>
</feature>
<proteinExistence type="predicted"/>
<feature type="region of interest" description="Disordered" evidence="3">
    <location>
        <begin position="674"/>
        <end position="698"/>
    </location>
</feature>
<feature type="compositionally biased region" description="Polar residues" evidence="3">
    <location>
        <begin position="186"/>
        <end position="201"/>
    </location>
</feature>
<feature type="compositionally biased region" description="Low complexity" evidence="3">
    <location>
        <begin position="878"/>
        <end position="891"/>
    </location>
</feature>
<feature type="compositionally biased region" description="Polar residues" evidence="3">
    <location>
        <begin position="226"/>
        <end position="235"/>
    </location>
</feature>
<comment type="subcellular location">
    <subcellularLocation>
        <location evidence="1">Nucleus</location>
    </subcellularLocation>
</comment>
<feature type="compositionally biased region" description="Polar residues" evidence="3">
    <location>
        <begin position="687"/>
        <end position="697"/>
    </location>
</feature>
<sequence length="1136" mass="124837">MGIFFKKCLSTTAKRYTIEVPPSLPTPQLVDDAMMITTQAASTNFQDQFLTSTEVEDEGEAQKIVKSCLEDLLGKVENIINNKNSVEVPKANILETRAEDTAVKSDNSQDMDVTIVENEEVIMIISDSEEENIDAPDISLKNNKKETVEKVSFSQDEKMIVDANEGINDVQLVLDQMMEQTMKNTEYSDHNNSGQIESDQVVSKDDSNSKDQAAQSKETDDPKAKSLSNETQNLPEDSERAKENKKPSGDEESSSSSSSSSSDSSSSDSDSDDSDSSSTSSTSDSTNENISHGETLQIVDKCVQGLEICVSRLPQNYKALYRLSHLFFNYKGRKDYAKCKQLLLGEYKCKDNVAIKGLFSERTSKHFFNGIWRIPSTEIDRPGSLAAHMNRCISLVLQVLRNTNDTKTLVELCMQLKKAPDRDKIYIKDSDRVSYCEQAMEMCVQSFRGQITNIPNLQSQQVTKLLHDIFRIYQRTQKYIPNKESTFSALLINAYKTYMKEVPENVNVLDLAVKFCQQHKPLEKQKSGTSTPSISYAGRSPGLANSPVLPTPNILLPSQKSLKPPGVNRPRGRPPLPKMPGQIRQSRAKSPSTRTSGVGAYPWQNPMYGANFNYEYLKHYQDELIKQYSQNLSLTQLKHLTSFFTSGQLNNPTVAQAVASQFLSQANLYNSSNPGLLRPPTSGGAAASSTPLLNPTNLLRGFNTPLSTTVGSTPQEQMKILESLLPNMTKQACVKTSRMKSTHSTTSTAVSSFKQGHSGKAHTTLATSKLQPDYSKLKATARPNLKPKLGPKFAHPNLMNHIESKAANLLMKDRPSISITPVGNLPSTHVIGQSTSKQAQTKNASSPLPHAQFSSYSIPKQKSMSASSLSATKPIHTSNASSSDSTLSHMKPKSAYTSTITSSATFTKPAPVATPQFSNSVSVVQAPAAHSSTSPKSAHVMPATPPPVSSPSFFKPASTSGKTLQEKLADKKKEQDSKQMLKNMEAEKMVSKLPSSSASGLLKSLNIPNIPSSLTVSPSMAMPGKAPYLMEAEKQANFGKYPNRHLEQNAPSTLTVSQAQPPPVYSPRFSSESGISISQHELHAHDMELQYGRFPLHPYEMGLQEDCHSRRNLGPFSSSDLKPVYVSPIHYWLIIP</sequence>
<dbReference type="OrthoDB" id="77564at2759"/>
<feature type="compositionally biased region" description="Low complexity" evidence="3">
    <location>
        <begin position="742"/>
        <end position="752"/>
    </location>
</feature>
<reference evidence="4 5" key="1">
    <citation type="journal article" date="2013" name="Genome Biol.">
        <title>Draft genome of the mountain pine beetle, Dendroctonus ponderosae Hopkins, a major forest pest.</title>
        <authorList>
            <person name="Keeling C.I."/>
            <person name="Yuen M.M."/>
            <person name="Liao N.Y."/>
            <person name="Docking T.R."/>
            <person name="Chan S.K."/>
            <person name="Taylor G.A."/>
            <person name="Palmquist D.L."/>
            <person name="Jackman S.D."/>
            <person name="Nguyen A."/>
            <person name="Li M."/>
            <person name="Henderson H."/>
            <person name="Janes J.K."/>
            <person name="Zhao Y."/>
            <person name="Pandoh P."/>
            <person name="Moore R."/>
            <person name="Sperling F.A."/>
            <person name="Huber D.P."/>
            <person name="Birol I."/>
            <person name="Jones S.J."/>
            <person name="Bohlmann J."/>
        </authorList>
    </citation>
    <scope>NUCLEOTIDE SEQUENCE</scope>
</reference>
<dbReference type="PANTHER" id="PTHR15502:SF7">
    <property type="entry name" value="CALCINEURIN-BINDING PROTEIN CABIN-1"/>
    <property type="match status" value="1"/>
</dbReference>
<dbReference type="GO" id="GO:0031491">
    <property type="term" value="F:nucleosome binding"/>
    <property type="evidence" value="ECO:0007669"/>
    <property type="project" value="TreeGrafter"/>
</dbReference>
<evidence type="ECO:0000313" key="5">
    <source>
        <dbReference type="Proteomes" id="UP000030742"/>
    </source>
</evidence>
<protein>
    <submittedName>
        <fullName evidence="4">Uncharacterized protein</fullName>
    </submittedName>
</protein>